<organism evidence="2 3">
    <name type="scientific">Litorihabitans aurantiacus</name>
    <dbReference type="NCBI Taxonomy" id="1930061"/>
    <lineage>
        <taxon>Bacteria</taxon>
        <taxon>Bacillati</taxon>
        <taxon>Actinomycetota</taxon>
        <taxon>Actinomycetes</taxon>
        <taxon>Micrococcales</taxon>
        <taxon>Beutenbergiaceae</taxon>
        <taxon>Litorihabitans</taxon>
    </lineage>
</organism>
<dbReference type="Gene3D" id="1.50.10.10">
    <property type="match status" value="1"/>
</dbReference>
<dbReference type="EMBL" id="BSUM01000001">
    <property type="protein sequence ID" value="GMA31510.1"/>
    <property type="molecule type" value="Genomic_DNA"/>
</dbReference>
<name>A0AA38CTM7_9MICO</name>
<dbReference type="InterPro" id="IPR012341">
    <property type="entry name" value="6hp_glycosidase-like_sf"/>
</dbReference>
<dbReference type="InterPro" id="IPR008928">
    <property type="entry name" value="6-hairpin_glycosidase_sf"/>
</dbReference>
<dbReference type="PANTHER" id="PTHR31616:SF0">
    <property type="entry name" value="GLUCAN 1,4-ALPHA-GLUCOSIDASE"/>
    <property type="match status" value="1"/>
</dbReference>
<dbReference type="AlphaFoldDB" id="A0AA38CTM7"/>
<protein>
    <recommendedName>
        <fullName evidence="1">GH15-like domain-containing protein</fullName>
    </recommendedName>
</protein>
<dbReference type="InterPro" id="IPR011613">
    <property type="entry name" value="GH15-like"/>
</dbReference>
<dbReference type="GO" id="GO:0005975">
    <property type="term" value="P:carbohydrate metabolic process"/>
    <property type="evidence" value="ECO:0007669"/>
    <property type="project" value="InterPro"/>
</dbReference>
<dbReference type="PANTHER" id="PTHR31616">
    <property type="entry name" value="TREHALASE"/>
    <property type="match status" value="1"/>
</dbReference>
<reference evidence="2" key="2">
    <citation type="submission" date="2023-02" db="EMBL/GenBank/DDBJ databases">
        <authorList>
            <person name="Sun Q."/>
            <person name="Mori K."/>
        </authorList>
    </citation>
    <scope>NUCLEOTIDE SEQUENCE</scope>
    <source>
        <strain evidence="2">NBRC 112290</strain>
    </source>
</reference>
<keyword evidence="3" id="KW-1185">Reference proteome</keyword>
<gene>
    <name evidence="2" type="ORF">GCM10025875_15020</name>
</gene>
<dbReference type="Proteomes" id="UP001157161">
    <property type="component" value="Unassembled WGS sequence"/>
</dbReference>
<evidence type="ECO:0000313" key="2">
    <source>
        <dbReference type="EMBL" id="GMA31510.1"/>
    </source>
</evidence>
<accession>A0AA38CTM7</accession>
<dbReference type="SUPFAM" id="SSF48208">
    <property type="entry name" value="Six-hairpin glycosidases"/>
    <property type="match status" value="1"/>
</dbReference>
<proteinExistence type="predicted"/>
<feature type="domain" description="GH15-like" evidence="1">
    <location>
        <begin position="31"/>
        <end position="387"/>
    </location>
</feature>
<dbReference type="GO" id="GO:0004553">
    <property type="term" value="F:hydrolase activity, hydrolyzing O-glycosyl compounds"/>
    <property type="evidence" value="ECO:0007669"/>
    <property type="project" value="TreeGrafter"/>
</dbReference>
<sequence>MPDPEGLDRGVDRTIEAWERWSASCTYDGPFRDEVRRSALLLKQLIFAPTGAIAAAATTSLPESRTTAKNWDYRYSWIRDTAFSLTALFQLGVREETHASITWLLSLLREEGEGPGVLHTLAGGRPGADVTCYDVPGWRGSSPVVTGNRATDQLQLGVYGDLFSTVQVYVDHGNVLDAPTGRLLTSIADRAADDWRRRDAGMWELEDDRHYTTSKLGCWVALTHAAHLADLGQIDGDAGRWRHEAEAIREWVGTEGWSENLGAYEFHPGSDELDASILLHAISGFDRGERMIRTLDALEEKLGAGPHLYRYSGMRSEEETFLACSFWMVAARALCGQVERAQELMEQLLAQAPNDVGVLAEMLDPTTGAHAGNLPQALSHLALVNAALTIHSVRTGEVEPVS</sequence>
<evidence type="ECO:0000313" key="3">
    <source>
        <dbReference type="Proteomes" id="UP001157161"/>
    </source>
</evidence>
<comment type="caution">
    <text evidence="2">The sequence shown here is derived from an EMBL/GenBank/DDBJ whole genome shotgun (WGS) entry which is preliminary data.</text>
</comment>
<evidence type="ECO:0000259" key="1">
    <source>
        <dbReference type="Pfam" id="PF00723"/>
    </source>
</evidence>
<dbReference type="Pfam" id="PF00723">
    <property type="entry name" value="Glyco_hydro_15"/>
    <property type="match status" value="1"/>
</dbReference>
<reference evidence="2" key="1">
    <citation type="journal article" date="2014" name="Int. J. Syst. Evol. Microbiol.">
        <title>Complete genome sequence of Corynebacterium casei LMG S-19264T (=DSM 44701T), isolated from a smear-ripened cheese.</title>
        <authorList>
            <consortium name="US DOE Joint Genome Institute (JGI-PGF)"/>
            <person name="Walter F."/>
            <person name="Albersmeier A."/>
            <person name="Kalinowski J."/>
            <person name="Ruckert C."/>
        </authorList>
    </citation>
    <scope>NUCLEOTIDE SEQUENCE</scope>
    <source>
        <strain evidence="2">NBRC 112290</strain>
    </source>
</reference>